<evidence type="ECO:0000256" key="1">
    <source>
        <dbReference type="SAM" id="Phobius"/>
    </source>
</evidence>
<accession>A0ABR7NMH5</accession>
<name>A0ABR7NMH5_9FIRM</name>
<comment type="caution">
    <text evidence="2">The sequence shown here is derived from an EMBL/GenBank/DDBJ whole genome shotgun (WGS) entry which is preliminary data.</text>
</comment>
<dbReference type="EMBL" id="JACRTB010000039">
    <property type="protein sequence ID" value="MBC8577613.1"/>
    <property type="molecule type" value="Genomic_DNA"/>
</dbReference>
<dbReference type="Proteomes" id="UP000658131">
    <property type="component" value="Unassembled WGS sequence"/>
</dbReference>
<feature type="transmembrane region" description="Helical" evidence="1">
    <location>
        <begin position="372"/>
        <end position="390"/>
    </location>
</feature>
<gene>
    <name evidence="2" type="ORF">H8717_14530</name>
</gene>
<evidence type="ECO:0000313" key="2">
    <source>
        <dbReference type="EMBL" id="MBC8577613.1"/>
    </source>
</evidence>
<feature type="transmembrane region" description="Helical" evidence="1">
    <location>
        <begin position="273"/>
        <end position="298"/>
    </location>
</feature>
<dbReference type="PROSITE" id="PS51257">
    <property type="entry name" value="PROKAR_LIPOPROTEIN"/>
    <property type="match status" value="1"/>
</dbReference>
<feature type="transmembrane region" description="Helical" evidence="1">
    <location>
        <begin position="160"/>
        <end position="182"/>
    </location>
</feature>
<feature type="transmembrane region" description="Helical" evidence="1">
    <location>
        <begin position="396"/>
        <end position="414"/>
    </location>
</feature>
<feature type="transmembrane region" description="Helical" evidence="1">
    <location>
        <begin position="56"/>
        <end position="86"/>
    </location>
</feature>
<dbReference type="InterPro" id="IPR011470">
    <property type="entry name" value="DUF1576"/>
</dbReference>
<dbReference type="RefSeq" id="WP_262401002.1">
    <property type="nucleotide sequence ID" value="NZ_JACRTB010000039.1"/>
</dbReference>
<feature type="transmembrane region" description="Helical" evidence="1">
    <location>
        <begin position="194"/>
        <end position="213"/>
    </location>
</feature>
<organism evidence="2 3">
    <name type="scientific">Yanshouia hominis</name>
    <dbReference type="NCBI Taxonomy" id="2763673"/>
    <lineage>
        <taxon>Bacteria</taxon>
        <taxon>Bacillati</taxon>
        <taxon>Bacillota</taxon>
        <taxon>Clostridia</taxon>
        <taxon>Eubacteriales</taxon>
        <taxon>Oscillospiraceae</taxon>
        <taxon>Yanshouia</taxon>
    </lineage>
</organism>
<keyword evidence="1" id="KW-0812">Transmembrane</keyword>
<protein>
    <submittedName>
        <fullName evidence="2">DUF1576 domain-containing protein</fullName>
    </submittedName>
</protein>
<dbReference type="Pfam" id="PF07613">
    <property type="entry name" value="DUF1576"/>
    <property type="match status" value="2"/>
</dbReference>
<keyword evidence="1" id="KW-0472">Membrane</keyword>
<proteinExistence type="predicted"/>
<reference evidence="2 3" key="1">
    <citation type="submission" date="2020-08" db="EMBL/GenBank/DDBJ databases">
        <title>Genome public.</title>
        <authorList>
            <person name="Liu C."/>
            <person name="Sun Q."/>
        </authorList>
    </citation>
    <scope>NUCLEOTIDE SEQUENCE [LARGE SCALE GENOMIC DNA]</scope>
    <source>
        <strain evidence="2 3">BX1</strain>
    </source>
</reference>
<keyword evidence="1" id="KW-1133">Transmembrane helix</keyword>
<sequence length="425" mass="44728">MSTRRAIAPPPNNAAISKYMCVAFGISLIAMGFACESPRNILIGLREYILCEDILLTDYFVIGSIGAAFVNAGLVTLISIALTLWIKTPYTGSTIAMIFLMGGFALFGKNPVNILPFFLGVWLYSRIKGHPMARYTNAALFSTTLAPIVSDLMLHGSFPFVVRMAVALLGGALIGYLIIPLAEHSFSTHMGYTLFNYGFAGGLMALIIASSIQAMGGSIETQMIWQEGVPAPVLLYLVLLIVALALAGLWFCGWNPLAYLRIMRHSGRAPTDFVITDGVGAAMVNMGAMGLVSLGYILLIGGDLNGPVVGAILTSIGFGAAGEHPKNTIPVMVGVFIASHIMIPSNTDPGMQLAALFGTALAPISGQFGAHYGVLAGLLHAAVVLATAAPCGGYNLYNNGFAAGLVALVMVSMIQGVSKRWRSAD</sequence>
<keyword evidence="3" id="KW-1185">Reference proteome</keyword>
<feature type="transmembrane region" description="Helical" evidence="1">
    <location>
        <begin position="233"/>
        <end position="252"/>
    </location>
</feature>
<feature type="transmembrane region" description="Helical" evidence="1">
    <location>
        <begin position="16"/>
        <end position="35"/>
    </location>
</feature>
<evidence type="ECO:0000313" key="3">
    <source>
        <dbReference type="Proteomes" id="UP000658131"/>
    </source>
</evidence>